<dbReference type="Gene3D" id="2.60.120.10">
    <property type="entry name" value="Jelly Rolls"/>
    <property type="match status" value="1"/>
</dbReference>
<dbReference type="SUPFAM" id="SSF52091">
    <property type="entry name" value="SpoIIaa-like"/>
    <property type="match status" value="1"/>
</dbReference>
<dbReference type="InterPro" id="IPR014710">
    <property type="entry name" value="RmlC-like_jellyroll"/>
</dbReference>
<evidence type="ECO:0000256" key="2">
    <source>
        <dbReference type="ARBA" id="ARBA00022692"/>
    </source>
</evidence>
<feature type="domain" description="Cyclic nucleotide-binding" evidence="6">
    <location>
        <begin position="586"/>
        <end position="689"/>
    </location>
</feature>
<name>A0A562ZU17_9BURK</name>
<evidence type="ECO:0000313" key="9">
    <source>
        <dbReference type="Proteomes" id="UP000318199"/>
    </source>
</evidence>
<dbReference type="InterPro" id="IPR052706">
    <property type="entry name" value="Membrane-Transporter-like"/>
</dbReference>
<feature type="transmembrane region" description="Helical" evidence="5">
    <location>
        <begin position="304"/>
        <end position="324"/>
    </location>
</feature>
<accession>A0A562ZU17</accession>
<dbReference type="PROSITE" id="PS50801">
    <property type="entry name" value="STAS"/>
    <property type="match status" value="1"/>
</dbReference>
<evidence type="ECO:0000256" key="5">
    <source>
        <dbReference type="SAM" id="Phobius"/>
    </source>
</evidence>
<comment type="subcellular location">
    <subcellularLocation>
        <location evidence="1">Membrane</location>
        <topology evidence="1">Multi-pass membrane protein</topology>
    </subcellularLocation>
</comment>
<keyword evidence="2 5" id="KW-0812">Transmembrane</keyword>
<dbReference type="InterPro" id="IPR018488">
    <property type="entry name" value="cNMP-bd_CS"/>
</dbReference>
<evidence type="ECO:0000259" key="6">
    <source>
        <dbReference type="PROSITE" id="PS50042"/>
    </source>
</evidence>
<dbReference type="CDD" id="cd07042">
    <property type="entry name" value="STAS_SulP_like_sulfate_transporter"/>
    <property type="match status" value="1"/>
</dbReference>
<dbReference type="InterPro" id="IPR000595">
    <property type="entry name" value="cNMP-bd_dom"/>
</dbReference>
<protein>
    <submittedName>
        <fullName evidence="8">Cyclic nucleotide-binding domain-containing protein</fullName>
    </submittedName>
</protein>
<proteinExistence type="predicted"/>
<dbReference type="RefSeq" id="WP_145892416.1">
    <property type="nucleotide sequence ID" value="NZ_VOBQ01000005.1"/>
</dbReference>
<dbReference type="EMBL" id="VOBQ01000005">
    <property type="protein sequence ID" value="TWO71856.1"/>
    <property type="molecule type" value="Genomic_DNA"/>
</dbReference>
<dbReference type="OrthoDB" id="9769739at2"/>
<dbReference type="Pfam" id="PF00916">
    <property type="entry name" value="Sulfate_transp"/>
    <property type="match status" value="1"/>
</dbReference>
<feature type="transmembrane region" description="Helical" evidence="5">
    <location>
        <begin position="45"/>
        <end position="66"/>
    </location>
</feature>
<evidence type="ECO:0000256" key="4">
    <source>
        <dbReference type="ARBA" id="ARBA00023136"/>
    </source>
</evidence>
<dbReference type="InterPro" id="IPR011547">
    <property type="entry name" value="SLC26A/SulP_dom"/>
</dbReference>
<dbReference type="PANTHER" id="PTHR43310:SF1">
    <property type="entry name" value="SULFATE TRANSPORTER YBAR-RELATED"/>
    <property type="match status" value="1"/>
</dbReference>
<dbReference type="Proteomes" id="UP000318199">
    <property type="component" value="Unassembled WGS sequence"/>
</dbReference>
<dbReference type="InterPro" id="IPR036513">
    <property type="entry name" value="STAS_dom_sf"/>
</dbReference>
<feature type="transmembrane region" description="Helical" evidence="5">
    <location>
        <begin position="336"/>
        <end position="356"/>
    </location>
</feature>
<feature type="transmembrane region" description="Helical" evidence="5">
    <location>
        <begin position="362"/>
        <end position="380"/>
    </location>
</feature>
<feature type="transmembrane region" description="Helical" evidence="5">
    <location>
        <begin position="12"/>
        <end position="38"/>
    </location>
</feature>
<sequence length="726" mass="77230">MQNPHHLVPSAWAREIACGLIAGAVALAYALSYAALLFPGALRHLIPIGVGLALVNAAIGCIWLSWRSQMPFALAGPDGNTTSILAAMAAALAGTAAATGDATQVLVLILGTTVLCALVFLALGIGRLGSAVRFVPYPVIGGFLASTGWLIAIGGVRVVADLPPATEGIESLMILLRNPQVLVTIGLSLLYLVLFRRYKHPAVMPAVLLATAVSLLVALYLTGFDEEQARATGWLFDIGTTAQWTPAWRLGDGAIRWSLIAGQWLDMLAVVTVGVITLLLGSSGLEVMSRRDISFDRELREHGWMNLAAAALGGYLSIISVGRSAVLLQTGARTRLAGQVAGGFCLLAMVAAPLLLGWLPKTVLAAFLLYLGLSLLHDWVIRSRDRLGLADWSLVIVILATTATIGFTLAVLAGILASCLNFALSYSRLGVVQHDLDGTGIRSSVQRPAKHRELLTRHGPSIRVLVLRGVIFFGTASTLLDRVRGFLKEKRGDIERELVLDFSHVDSADSSAALTFTKIAQLAASNQVRLVVCGLGPGTRAAMADAGATAIVRPTLDLALDEAEEGLLLSQGLDPQVPDESLGEWLGRELGGPQHWEALEPLLQRRALRSGEMLMAQGDESDESVYLIERGRLAVRLPTHGEGQRLASLMSGTIVGEMALYDQAPRSANVVAERKSVVWGLSRGAVEHLHTTAPDTAMQVHAFIMRTMAERVRQANAAISALQRGA</sequence>
<feature type="transmembrane region" description="Helical" evidence="5">
    <location>
        <begin position="204"/>
        <end position="222"/>
    </location>
</feature>
<dbReference type="PANTHER" id="PTHR43310">
    <property type="entry name" value="SULFATE TRANSPORTER YBAR-RELATED"/>
    <property type="match status" value="1"/>
</dbReference>
<dbReference type="GO" id="GO:0016020">
    <property type="term" value="C:membrane"/>
    <property type="evidence" value="ECO:0007669"/>
    <property type="project" value="UniProtKB-SubCell"/>
</dbReference>
<feature type="transmembrane region" description="Helical" evidence="5">
    <location>
        <begin position="264"/>
        <end position="284"/>
    </location>
</feature>
<dbReference type="SMART" id="SM00100">
    <property type="entry name" value="cNMP"/>
    <property type="match status" value="1"/>
</dbReference>
<evidence type="ECO:0000256" key="3">
    <source>
        <dbReference type="ARBA" id="ARBA00022989"/>
    </source>
</evidence>
<dbReference type="Pfam" id="PF00027">
    <property type="entry name" value="cNMP_binding"/>
    <property type="match status" value="1"/>
</dbReference>
<dbReference type="CDD" id="cd00038">
    <property type="entry name" value="CAP_ED"/>
    <property type="match status" value="1"/>
</dbReference>
<reference evidence="8 9" key="1">
    <citation type="submission" date="2019-07" db="EMBL/GenBank/DDBJ databases">
        <title>Caenimonas sedimenti sp. nov., isolated from activated sludge.</title>
        <authorList>
            <person name="Xu J."/>
        </authorList>
    </citation>
    <scope>NUCLEOTIDE SEQUENCE [LARGE SCALE GENOMIC DNA]</scope>
    <source>
        <strain evidence="8 9">HX-9-20</strain>
    </source>
</reference>
<feature type="transmembrane region" description="Helical" evidence="5">
    <location>
        <begin position="392"/>
        <end position="417"/>
    </location>
</feature>
<feature type="transmembrane region" description="Helical" evidence="5">
    <location>
        <begin position="137"/>
        <end position="160"/>
    </location>
</feature>
<dbReference type="Pfam" id="PF01740">
    <property type="entry name" value="STAS"/>
    <property type="match status" value="1"/>
</dbReference>
<feature type="domain" description="STAS" evidence="7">
    <location>
        <begin position="452"/>
        <end position="567"/>
    </location>
</feature>
<keyword evidence="9" id="KW-1185">Reference proteome</keyword>
<dbReference type="AlphaFoldDB" id="A0A562ZU17"/>
<evidence type="ECO:0000313" key="8">
    <source>
        <dbReference type="EMBL" id="TWO71856.1"/>
    </source>
</evidence>
<dbReference type="InterPro" id="IPR018490">
    <property type="entry name" value="cNMP-bd_dom_sf"/>
</dbReference>
<evidence type="ECO:0000259" key="7">
    <source>
        <dbReference type="PROSITE" id="PS50801"/>
    </source>
</evidence>
<comment type="caution">
    <text evidence="8">The sequence shown here is derived from an EMBL/GenBank/DDBJ whole genome shotgun (WGS) entry which is preliminary data.</text>
</comment>
<dbReference type="SUPFAM" id="SSF51206">
    <property type="entry name" value="cAMP-binding domain-like"/>
    <property type="match status" value="1"/>
</dbReference>
<organism evidence="8 9">
    <name type="scientific">Caenimonas sedimenti</name>
    <dbReference type="NCBI Taxonomy" id="2596921"/>
    <lineage>
        <taxon>Bacteria</taxon>
        <taxon>Pseudomonadati</taxon>
        <taxon>Pseudomonadota</taxon>
        <taxon>Betaproteobacteria</taxon>
        <taxon>Burkholderiales</taxon>
        <taxon>Comamonadaceae</taxon>
        <taxon>Caenimonas</taxon>
    </lineage>
</organism>
<dbReference type="Gene3D" id="3.30.750.24">
    <property type="entry name" value="STAS domain"/>
    <property type="match status" value="1"/>
</dbReference>
<dbReference type="PROSITE" id="PS50042">
    <property type="entry name" value="CNMP_BINDING_3"/>
    <property type="match status" value="1"/>
</dbReference>
<gene>
    <name evidence="8" type="ORF">FN976_07635</name>
</gene>
<feature type="transmembrane region" description="Helical" evidence="5">
    <location>
        <begin position="181"/>
        <end position="198"/>
    </location>
</feature>
<feature type="transmembrane region" description="Helical" evidence="5">
    <location>
        <begin position="105"/>
        <end position="125"/>
    </location>
</feature>
<dbReference type="PROSITE" id="PS00889">
    <property type="entry name" value="CNMP_BINDING_2"/>
    <property type="match status" value="1"/>
</dbReference>
<evidence type="ECO:0000256" key="1">
    <source>
        <dbReference type="ARBA" id="ARBA00004141"/>
    </source>
</evidence>
<dbReference type="InterPro" id="IPR002645">
    <property type="entry name" value="STAS_dom"/>
</dbReference>
<keyword evidence="3 5" id="KW-1133">Transmembrane helix</keyword>
<feature type="transmembrane region" description="Helical" evidence="5">
    <location>
        <begin position="462"/>
        <end position="480"/>
    </location>
</feature>
<keyword evidence="4 5" id="KW-0472">Membrane</keyword>